<organism evidence="5 6">
    <name type="scientific">Streptomyces flaveolus</name>
    <dbReference type="NCBI Taxonomy" id="67297"/>
    <lineage>
        <taxon>Bacteria</taxon>
        <taxon>Bacillati</taxon>
        <taxon>Actinomycetota</taxon>
        <taxon>Actinomycetes</taxon>
        <taxon>Kitasatosporales</taxon>
        <taxon>Streptomycetaceae</taxon>
        <taxon>Streptomyces</taxon>
    </lineage>
</organism>
<name>A0ABV1VK18_9ACTN</name>
<feature type="domain" description="HTH gntR-type" evidence="4">
    <location>
        <begin position="11"/>
        <end position="79"/>
    </location>
</feature>
<gene>
    <name evidence="5" type="ORF">ABT322_24365</name>
</gene>
<dbReference type="Gene3D" id="3.40.50.2300">
    <property type="match status" value="2"/>
</dbReference>
<sequence length="372" mass="39924">MEECQPSSARELKFRQLATDLRRQILQGTWAAGSKLPTEKELASGSGTSVSTVRRAVDELVAEGLVVRRQGSGTFVVPPDSPWPDRALVGVIVPDNTFYYPHVLQGIEETLSASGARLLLACSGYDQKRETKDLQDMLEAGIDGLLIVPTLEGPEPALRYLAHLSELSVPVVLVERRHTSLSDTNEYVCTHHEAGAYDAARHLTRLGHRTIGLVLRSPSPTAGPVAEGFAQAAAELGLSTTEFHATRQEWSPAAADRCLAALRTAGATAAVCFGDRQAALLASAARRAGLSVPEDLALVAYDDEIAELADIPLTAVAPPKHQLGRTAAQTLLRRLDDPTRPRRRILLRPGITVRQSCGAHSLAGETSEENSS</sequence>
<dbReference type="CDD" id="cd07377">
    <property type="entry name" value="WHTH_GntR"/>
    <property type="match status" value="1"/>
</dbReference>
<dbReference type="InterPro" id="IPR028082">
    <property type="entry name" value="Peripla_BP_I"/>
</dbReference>
<dbReference type="PRINTS" id="PR00035">
    <property type="entry name" value="HTHGNTR"/>
</dbReference>
<dbReference type="InterPro" id="IPR036390">
    <property type="entry name" value="WH_DNA-bd_sf"/>
</dbReference>
<dbReference type="Pfam" id="PF00392">
    <property type="entry name" value="GntR"/>
    <property type="match status" value="1"/>
</dbReference>
<accession>A0ABV1VK18</accession>
<keyword evidence="1" id="KW-0805">Transcription regulation</keyword>
<dbReference type="SMART" id="SM00345">
    <property type="entry name" value="HTH_GNTR"/>
    <property type="match status" value="1"/>
</dbReference>
<dbReference type="Proteomes" id="UP001490330">
    <property type="component" value="Unassembled WGS sequence"/>
</dbReference>
<dbReference type="Pfam" id="PF13377">
    <property type="entry name" value="Peripla_BP_3"/>
    <property type="match status" value="1"/>
</dbReference>
<dbReference type="PANTHER" id="PTHR30146">
    <property type="entry name" value="LACI-RELATED TRANSCRIPTIONAL REPRESSOR"/>
    <property type="match status" value="1"/>
</dbReference>
<dbReference type="SUPFAM" id="SSF46785">
    <property type="entry name" value="Winged helix' DNA-binding domain"/>
    <property type="match status" value="1"/>
</dbReference>
<dbReference type="InterPro" id="IPR000524">
    <property type="entry name" value="Tscrpt_reg_HTH_GntR"/>
</dbReference>
<proteinExistence type="predicted"/>
<keyword evidence="3" id="KW-0804">Transcription</keyword>
<evidence type="ECO:0000313" key="5">
    <source>
        <dbReference type="EMBL" id="MER6906814.1"/>
    </source>
</evidence>
<dbReference type="SUPFAM" id="SSF53822">
    <property type="entry name" value="Periplasmic binding protein-like I"/>
    <property type="match status" value="1"/>
</dbReference>
<dbReference type="Gene3D" id="1.10.10.10">
    <property type="entry name" value="Winged helix-like DNA-binding domain superfamily/Winged helix DNA-binding domain"/>
    <property type="match status" value="1"/>
</dbReference>
<dbReference type="InterPro" id="IPR046335">
    <property type="entry name" value="LacI/GalR-like_sensor"/>
</dbReference>
<dbReference type="EMBL" id="JBEPCV010000025">
    <property type="protein sequence ID" value="MER6906814.1"/>
    <property type="molecule type" value="Genomic_DNA"/>
</dbReference>
<evidence type="ECO:0000256" key="1">
    <source>
        <dbReference type="ARBA" id="ARBA00023015"/>
    </source>
</evidence>
<dbReference type="InterPro" id="IPR036388">
    <property type="entry name" value="WH-like_DNA-bd_sf"/>
</dbReference>
<protein>
    <submittedName>
        <fullName evidence="5">Substrate-binding domain-containing protein</fullName>
    </submittedName>
</protein>
<keyword evidence="6" id="KW-1185">Reference proteome</keyword>
<keyword evidence="2" id="KW-0238">DNA-binding</keyword>
<evidence type="ECO:0000313" key="6">
    <source>
        <dbReference type="Proteomes" id="UP001490330"/>
    </source>
</evidence>
<reference evidence="5 6" key="1">
    <citation type="submission" date="2024-06" db="EMBL/GenBank/DDBJ databases">
        <title>The Natural Products Discovery Center: Release of the First 8490 Sequenced Strains for Exploring Actinobacteria Biosynthetic Diversity.</title>
        <authorList>
            <person name="Kalkreuter E."/>
            <person name="Kautsar S.A."/>
            <person name="Yang D."/>
            <person name="Bader C.D."/>
            <person name="Teijaro C.N."/>
            <person name="Fluegel L."/>
            <person name="Davis C.M."/>
            <person name="Simpson J.R."/>
            <person name="Lauterbach L."/>
            <person name="Steele A.D."/>
            <person name="Gui C."/>
            <person name="Meng S."/>
            <person name="Li G."/>
            <person name="Viehrig K."/>
            <person name="Ye F."/>
            <person name="Su P."/>
            <person name="Kiefer A.F."/>
            <person name="Nichols A."/>
            <person name="Cepeda A.J."/>
            <person name="Yan W."/>
            <person name="Fan B."/>
            <person name="Jiang Y."/>
            <person name="Adhikari A."/>
            <person name="Zheng C.-J."/>
            <person name="Schuster L."/>
            <person name="Cowan T.M."/>
            <person name="Smanski M.J."/>
            <person name="Chevrette M.G."/>
            <person name="De Carvalho L.P.S."/>
            <person name="Shen B."/>
        </authorList>
    </citation>
    <scope>NUCLEOTIDE SEQUENCE [LARGE SCALE GENOMIC DNA]</scope>
    <source>
        <strain evidence="5 6">NPDC000632</strain>
    </source>
</reference>
<dbReference type="PANTHER" id="PTHR30146:SF155">
    <property type="entry name" value="ALANINE RACEMASE"/>
    <property type="match status" value="1"/>
</dbReference>
<dbReference type="RefSeq" id="WP_350720751.1">
    <property type="nucleotide sequence ID" value="NZ_JBEPCO010000021.1"/>
</dbReference>
<evidence type="ECO:0000256" key="2">
    <source>
        <dbReference type="ARBA" id="ARBA00023125"/>
    </source>
</evidence>
<evidence type="ECO:0000259" key="4">
    <source>
        <dbReference type="PROSITE" id="PS50949"/>
    </source>
</evidence>
<comment type="caution">
    <text evidence="5">The sequence shown here is derived from an EMBL/GenBank/DDBJ whole genome shotgun (WGS) entry which is preliminary data.</text>
</comment>
<dbReference type="PROSITE" id="PS50949">
    <property type="entry name" value="HTH_GNTR"/>
    <property type="match status" value="1"/>
</dbReference>
<evidence type="ECO:0000256" key="3">
    <source>
        <dbReference type="ARBA" id="ARBA00023163"/>
    </source>
</evidence>